<dbReference type="InterPro" id="IPR050174">
    <property type="entry name" value="Protocadherin/Cadherin-CA"/>
</dbReference>
<dbReference type="SMART" id="SM00112">
    <property type="entry name" value="CA"/>
    <property type="match status" value="1"/>
</dbReference>
<name>A0A0C2G3A1_9BILA</name>
<dbReference type="Pfam" id="PF00028">
    <property type="entry name" value="Cadherin"/>
    <property type="match status" value="1"/>
</dbReference>
<dbReference type="GO" id="GO:0005886">
    <property type="term" value="C:plasma membrane"/>
    <property type="evidence" value="ECO:0007669"/>
    <property type="project" value="InterPro"/>
</dbReference>
<dbReference type="InterPro" id="IPR002126">
    <property type="entry name" value="Cadherin-like_dom"/>
</dbReference>
<evidence type="ECO:0000256" key="4">
    <source>
        <dbReference type="ARBA" id="ARBA00022837"/>
    </source>
</evidence>
<comment type="subcellular location">
    <subcellularLocation>
        <location evidence="1">Membrane</location>
        <topology evidence="1">Single-pass membrane protein</topology>
    </subcellularLocation>
</comment>
<evidence type="ECO:0000313" key="11">
    <source>
        <dbReference type="Proteomes" id="UP000054047"/>
    </source>
</evidence>
<keyword evidence="7" id="KW-0325">Glycoprotein</keyword>
<evidence type="ECO:0000313" key="10">
    <source>
        <dbReference type="EMBL" id="KIH53369.1"/>
    </source>
</evidence>
<dbReference type="PROSITE" id="PS50268">
    <property type="entry name" value="CADHERIN_2"/>
    <property type="match status" value="1"/>
</dbReference>
<dbReference type="Proteomes" id="UP000054047">
    <property type="component" value="Unassembled WGS sequence"/>
</dbReference>
<keyword evidence="4 8" id="KW-0106">Calcium</keyword>
<proteinExistence type="predicted"/>
<dbReference type="InterPro" id="IPR015919">
    <property type="entry name" value="Cadherin-like_sf"/>
</dbReference>
<dbReference type="InterPro" id="IPR020894">
    <property type="entry name" value="Cadherin_CS"/>
</dbReference>
<feature type="domain" description="Cadherin" evidence="9">
    <location>
        <begin position="21"/>
        <end position="125"/>
    </location>
</feature>
<reference evidence="10 11" key="1">
    <citation type="submission" date="2013-12" db="EMBL/GenBank/DDBJ databases">
        <title>Draft genome of the parsitic nematode Ancylostoma duodenale.</title>
        <authorList>
            <person name="Mitreva M."/>
        </authorList>
    </citation>
    <scope>NUCLEOTIDE SEQUENCE [LARGE SCALE GENOMIC DNA]</scope>
    <source>
        <strain evidence="10 11">Zhejiang</strain>
    </source>
</reference>
<dbReference type="GO" id="GO:0007156">
    <property type="term" value="P:homophilic cell adhesion via plasma membrane adhesion molecules"/>
    <property type="evidence" value="ECO:0007669"/>
    <property type="project" value="InterPro"/>
</dbReference>
<accession>A0A0C2G3A1</accession>
<evidence type="ECO:0000256" key="6">
    <source>
        <dbReference type="ARBA" id="ARBA00023136"/>
    </source>
</evidence>
<sequence>MGGTDWAAIDILDINDNAPIFEKNRYVFIVNKSQINQSIGMIRAMDADEGANGVVHYRFQHDIRYLSIDVVTGDLRLLSVPDRAVITATVIAQDNGLQPMTSSALVTVVFTPEPGDSCEIAVPEDTTRGAILGKVDEYCGCADDMNVTRQFVANELYVKLDTNGNFVAVRDFPRTDDVTTDLICELLNGSAVIRRLKLELTQENEHAPQFKEKM</sequence>
<evidence type="ECO:0000256" key="3">
    <source>
        <dbReference type="ARBA" id="ARBA00022737"/>
    </source>
</evidence>
<dbReference type="PANTHER" id="PTHR24028">
    <property type="entry name" value="CADHERIN-87A"/>
    <property type="match status" value="1"/>
</dbReference>
<keyword evidence="5" id="KW-1133">Transmembrane helix</keyword>
<dbReference type="AlphaFoldDB" id="A0A0C2G3A1"/>
<evidence type="ECO:0000256" key="8">
    <source>
        <dbReference type="PROSITE-ProRule" id="PRU00043"/>
    </source>
</evidence>
<evidence type="ECO:0000256" key="2">
    <source>
        <dbReference type="ARBA" id="ARBA00022692"/>
    </source>
</evidence>
<keyword evidence="3" id="KW-0677">Repeat</keyword>
<evidence type="ECO:0000256" key="1">
    <source>
        <dbReference type="ARBA" id="ARBA00004167"/>
    </source>
</evidence>
<keyword evidence="11" id="KW-1185">Reference proteome</keyword>
<dbReference type="SUPFAM" id="SSF49313">
    <property type="entry name" value="Cadherin-like"/>
    <property type="match status" value="1"/>
</dbReference>
<evidence type="ECO:0000256" key="7">
    <source>
        <dbReference type="ARBA" id="ARBA00023180"/>
    </source>
</evidence>
<dbReference type="PROSITE" id="PS00232">
    <property type="entry name" value="CADHERIN_1"/>
    <property type="match status" value="1"/>
</dbReference>
<keyword evidence="2" id="KW-0812">Transmembrane</keyword>
<organism evidence="10 11">
    <name type="scientific">Ancylostoma duodenale</name>
    <dbReference type="NCBI Taxonomy" id="51022"/>
    <lineage>
        <taxon>Eukaryota</taxon>
        <taxon>Metazoa</taxon>
        <taxon>Ecdysozoa</taxon>
        <taxon>Nematoda</taxon>
        <taxon>Chromadorea</taxon>
        <taxon>Rhabditida</taxon>
        <taxon>Rhabditina</taxon>
        <taxon>Rhabditomorpha</taxon>
        <taxon>Strongyloidea</taxon>
        <taxon>Ancylostomatidae</taxon>
        <taxon>Ancylostomatinae</taxon>
        <taxon>Ancylostoma</taxon>
    </lineage>
</organism>
<evidence type="ECO:0000259" key="9">
    <source>
        <dbReference type="PROSITE" id="PS50268"/>
    </source>
</evidence>
<dbReference type="EMBL" id="KN741388">
    <property type="protein sequence ID" value="KIH53369.1"/>
    <property type="molecule type" value="Genomic_DNA"/>
</dbReference>
<dbReference type="PANTHER" id="PTHR24028:SF328">
    <property type="entry name" value="CADHERIN-3"/>
    <property type="match status" value="1"/>
</dbReference>
<dbReference type="CDD" id="cd11304">
    <property type="entry name" value="Cadherin_repeat"/>
    <property type="match status" value="1"/>
</dbReference>
<dbReference type="GO" id="GO:0005509">
    <property type="term" value="F:calcium ion binding"/>
    <property type="evidence" value="ECO:0007669"/>
    <property type="project" value="UniProtKB-UniRule"/>
</dbReference>
<dbReference type="OrthoDB" id="6252479at2759"/>
<evidence type="ECO:0000256" key="5">
    <source>
        <dbReference type="ARBA" id="ARBA00022989"/>
    </source>
</evidence>
<dbReference type="Gene3D" id="2.60.40.60">
    <property type="entry name" value="Cadherins"/>
    <property type="match status" value="1"/>
</dbReference>
<protein>
    <submittedName>
        <fullName evidence="10">Cadherin domain protein</fullName>
    </submittedName>
</protein>
<keyword evidence="6" id="KW-0472">Membrane</keyword>
<gene>
    <name evidence="10" type="ORF">ANCDUO_16508</name>
</gene>